<name>A0A150MZK9_9BACL</name>
<evidence type="ECO:0000313" key="1">
    <source>
        <dbReference type="EMBL" id="KYD29891.1"/>
    </source>
</evidence>
<proteinExistence type="predicted"/>
<sequence>MATEARQKEKRQALLFRLKAAHVLWATAKCRRSSSLEAKCSLRAEVLALQAKVISHKGASLWS</sequence>
<reference evidence="1 2" key="1">
    <citation type="submission" date="2016-01" db="EMBL/GenBank/DDBJ databases">
        <title>Draft Genome Sequences of Seven Thermophilic Sporeformers Isolated from Foods.</title>
        <authorList>
            <person name="Berendsen E.M."/>
            <person name="Wells-Bennik M.H."/>
            <person name="Krawcyk A.O."/>
            <person name="De Jong A."/>
            <person name="Holsappel S."/>
            <person name="Eijlander R.T."/>
            <person name="Kuipers O.P."/>
        </authorList>
    </citation>
    <scope>NUCLEOTIDE SEQUENCE [LARGE SCALE GENOMIC DNA]</scope>
    <source>
        <strain evidence="1 2">B4110</strain>
    </source>
</reference>
<dbReference type="PATRIC" id="fig|153151.4.peg.3411"/>
<dbReference type="AlphaFoldDB" id="A0A150MZK9"/>
<dbReference type="Proteomes" id="UP000075324">
    <property type="component" value="Unassembled WGS sequence"/>
</dbReference>
<protein>
    <submittedName>
        <fullName evidence="1">Uncharacterized protein</fullName>
    </submittedName>
</protein>
<comment type="caution">
    <text evidence="1">The sequence shown here is derived from an EMBL/GenBank/DDBJ whole genome shotgun (WGS) entry which is preliminary data.</text>
</comment>
<evidence type="ECO:0000313" key="2">
    <source>
        <dbReference type="Proteomes" id="UP000075324"/>
    </source>
</evidence>
<dbReference type="EMBL" id="LQYW01000061">
    <property type="protein sequence ID" value="KYD29891.1"/>
    <property type="molecule type" value="Genomic_DNA"/>
</dbReference>
<organism evidence="1 2">
    <name type="scientific">Parageobacillus toebii</name>
    <dbReference type="NCBI Taxonomy" id="153151"/>
    <lineage>
        <taxon>Bacteria</taxon>
        <taxon>Bacillati</taxon>
        <taxon>Bacillota</taxon>
        <taxon>Bacilli</taxon>
        <taxon>Bacillales</taxon>
        <taxon>Anoxybacillaceae</taxon>
        <taxon>Parageobacillus</taxon>
    </lineage>
</organism>
<gene>
    <name evidence="1" type="ORF">B4110_3448</name>
</gene>
<accession>A0A150MZK9</accession>